<evidence type="ECO:0000259" key="3">
    <source>
        <dbReference type="PROSITE" id="PS51016"/>
    </source>
</evidence>
<protein>
    <submittedName>
        <fullName evidence="4">Uncharacterized protein</fullName>
    </submittedName>
</protein>
<evidence type="ECO:0000259" key="2">
    <source>
        <dbReference type="PROSITE" id="PS50057"/>
    </source>
</evidence>
<dbReference type="AlphaFoldDB" id="A0A9D4G0X5"/>
<dbReference type="Gene3D" id="3.10.20.90">
    <property type="entry name" value="Phosphatidylinositol 3-kinase Catalytic Subunit, Chain A, domain 1"/>
    <property type="match status" value="1"/>
</dbReference>
<organism evidence="4 5">
    <name type="scientific">Dreissena polymorpha</name>
    <name type="common">Zebra mussel</name>
    <name type="synonym">Mytilus polymorpha</name>
    <dbReference type="NCBI Taxonomy" id="45954"/>
    <lineage>
        <taxon>Eukaryota</taxon>
        <taxon>Metazoa</taxon>
        <taxon>Spiralia</taxon>
        <taxon>Lophotrochozoa</taxon>
        <taxon>Mollusca</taxon>
        <taxon>Bivalvia</taxon>
        <taxon>Autobranchia</taxon>
        <taxon>Heteroconchia</taxon>
        <taxon>Euheterodonta</taxon>
        <taxon>Imparidentia</taxon>
        <taxon>Neoheterodontei</taxon>
        <taxon>Myida</taxon>
        <taxon>Dreissenoidea</taxon>
        <taxon>Dreissenidae</taxon>
        <taxon>Dreissena</taxon>
    </lineage>
</organism>
<keyword evidence="5" id="KW-1185">Reference proteome</keyword>
<evidence type="ECO:0000313" key="5">
    <source>
        <dbReference type="Proteomes" id="UP000828390"/>
    </source>
</evidence>
<dbReference type="InterPro" id="IPR051567">
    <property type="entry name" value="Unconventional_Myosin_ATPase"/>
</dbReference>
<proteinExistence type="inferred from homology"/>
<accession>A0A9D4G0X5</accession>
<dbReference type="EMBL" id="JAIWYP010000006">
    <property type="protein sequence ID" value="KAH3808615.1"/>
    <property type="molecule type" value="Genomic_DNA"/>
</dbReference>
<dbReference type="Proteomes" id="UP000828390">
    <property type="component" value="Unassembled WGS sequence"/>
</dbReference>
<feature type="domain" description="FERM" evidence="2">
    <location>
        <begin position="63"/>
        <end position="122"/>
    </location>
</feature>
<feature type="domain" description="MyTH4" evidence="3">
    <location>
        <begin position="1"/>
        <end position="58"/>
    </location>
</feature>
<gene>
    <name evidence="4" type="ORF">DPMN_136972</name>
</gene>
<reference evidence="4" key="2">
    <citation type="submission" date="2020-11" db="EMBL/GenBank/DDBJ databases">
        <authorList>
            <person name="McCartney M.A."/>
            <person name="Auch B."/>
            <person name="Kono T."/>
            <person name="Mallez S."/>
            <person name="Becker A."/>
            <person name="Gohl D.M."/>
            <person name="Silverstein K.A.T."/>
            <person name="Koren S."/>
            <person name="Bechman K.B."/>
            <person name="Herman A."/>
            <person name="Abrahante J.E."/>
            <person name="Garbe J."/>
        </authorList>
    </citation>
    <scope>NUCLEOTIDE SEQUENCE</scope>
    <source>
        <strain evidence="4">Duluth1</strain>
        <tissue evidence="4">Whole animal</tissue>
    </source>
</reference>
<dbReference type="GO" id="GO:0005856">
    <property type="term" value="C:cytoskeleton"/>
    <property type="evidence" value="ECO:0007669"/>
    <property type="project" value="InterPro"/>
</dbReference>
<dbReference type="InterPro" id="IPR029071">
    <property type="entry name" value="Ubiquitin-like_domsf"/>
</dbReference>
<dbReference type="InterPro" id="IPR000857">
    <property type="entry name" value="MyTH4_dom"/>
</dbReference>
<sequence>MNIDLTGCFPLQFIKYLRNFISEGPPGYAPYCEERLRRTFANGTRNQPPSWLELQATKSKRPLMLPITFMDGNTKTLLADSATTARELCQQLGEKIVLSDQFGFSLYIALFDKVCYFIICRS</sequence>
<name>A0A9D4G0X5_DREPO</name>
<dbReference type="Pfam" id="PF21989">
    <property type="entry name" value="RA_2"/>
    <property type="match status" value="1"/>
</dbReference>
<evidence type="ECO:0000313" key="4">
    <source>
        <dbReference type="EMBL" id="KAH3808615.1"/>
    </source>
</evidence>
<dbReference type="PANTHER" id="PTHR22692">
    <property type="entry name" value="MYOSIN VII, XV"/>
    <property type="match status" value="1"/>
</dbReference>
<dbReference type="PANTHER" id="PTHR22692:SF33">
    <property type="entry name" value="MYOSIN"/>
    <property type="match status" value="1"/>
</dbReference>
<dbReference type="PROSITE" id="PS50057">
    <property type="entry name" value="FERM_3"/>
    <property type="match status" value="1"/>
</dbReference>
<dbReference type="SUPFAM" id="SSF54236">
    <property type="entry name" value="Ubiquitin-like"/>
    <property type="match status" value="1"/>
</dbReference>
<dbReference type="Gene3D" id="1.25.40.530">
    <property type="entry name" value="MyTH4 domain"/>
    <property type="match status" value="1"/>
</dbReference>
<dbReference type="InterPro" id="IPR038185">
    <property type="entry name" value="MyTH4_dom_sf"/>
</dbReference>
<dbReference type="Pfam" id="PF00784">
    <property type="entry name" value="MyTH4"/>
    <property type="match status" value="1"/>
</dbReference>
<dbReference type="PROSITE" id="PS51016">
    <property type="entry name" value="MYTH4"/>
    <property type="match status" value="1"/>
</dbReference>
<comment type="caution">
    <text evidence="4">The sequence shown here is derived from an EMBL/GenBank/DDBJ whole genome shotgun (WGS) entry which is preliminary data.</text>
</comment>
<evidence type="ECO:0000256" key="1">
    <source>
        <dbReference type="ARBA" id="ARBA00008314"/>
    </source>
</evidence>
<reference evidence="4" key="1">
    <citation type="journal article" date="2019" name="bioRxiv">
        <title>The Genome of the Zebra Mussel, Dreissena polymorpha: A Resource for Invasive Species Research.</title>
        <authorList>
            <person name="McCartney M.A."/>
            <person name="Auch B."/>
            <person name="Kono T."/>
            <person name="Mallez S."/>
            <person name="Zhang Y."/>
            <person name="Obille A."/>
            <person name="Becker A."/>
            <person name="Abrahante J.E."/>
            <person name="Garbe J."/>
            <person name="Badalamenti J.P."/>
            <person name="Herman A."/>
            <person name="Mangelson H."/>
            <person name="Liachko I."/>
            <person name="Sullivan S."/>
            <person name="Sone E.D."/>
            <person name="Koren S."/>
            <person name="Silverstein K.A.T."/>
            <person name="Beckman K.B."/>
            <person name="Gohl D.M."/>
        </authorList>
    </citation>
    <scope>NUCLEOTIDE SEQUENCE</scope>
    <source>
        <strain evidence="4">Duluth1</strain>
        <tissue evidence="4">Whole animal</tissue>
    </source>
</reference>
<dbReference type="InterPro" id="IPR000299">
    <property type="entry name" value="FERM_domain"/>
</dbReference>
<comment type="similarity">
    <text evidence="1">Belongs to the TRAFAC class myosin-kinesin ATPase superfamily. Myosin family.</text>
</comment>